<comment type="caution">
    <text evidence="2">The sequence shown here is derived from an EMBL/GenBank/DDBJ whole genome shotgun (WGS) entry which is preliminary data.</text>
</comment>
<feature type="transmembrane region" description="Helical" evidence="1">
    <location>
        <begin position="368"/>
        <end position="389"/>
    </location>
</feature>
<accession>A0A834HWD2</accession>
<keyword evidence="1" id="KW-1133">Transmembrane helix</keyword>
<feature type="transmembrane region" description="Helical" evidence="1">
    <location>
        <begin position="6"/>
        <end position="27"/>
    </location>
</feature>
<keyword evidence="1" id="KW-0812">Transmembrane</keyword>
<sequence>MFQIYLVVSAILLPTGLIGIAYVVYWGKLTRNPIKWNKLCNGISTLLLGVLYLYSGIALSRGYDHVIYENNIDDLAIINDTLAADSYISFYPESENEAEDTRNNKINFLQRYNELVQMSINNKTKNISKEISQRRSRRLTSEKQTLTMEEQNCFMKIFLYQALLVYSFISCIVSLIYVCQTCKIDLASSIPELSVKQTDVAKGSTIKSKQTTLYNCVATIVLPQIFVSILYGIMNTSDYQPEVTLNNFDLNMFNFNVTRPDNLINDVLEQSNGTHHNETQLILHRIYGIIDKFKQNKNDHDLAKAHYFLMKHFVDKAVRRSSVTCFKDNPYLKCFHLIVFVFLFFLVVYYSKLKQIRASDNPDLNKCILAFVCFWIPCVLDILVKMFLMEREADVTSKILLMLGTMNRLFFNFRDVANCKRISNQVQTVQPVVNDCP</sequence>
<name>A0A834HWD2_RHYFE</name>
<keyword evidence="3" id="KW-1185">Reference proteome</keyword>
<keyword evidence="1" id="KW-0472">Membrane</keyword>
<organism evidence="2 3">
    <name type="scientific">Rhynchophorus ferrugineus</name>
    <name type="common">Red palm weevil</name>
    <name type="synonym">Curculio ferrugineus</name>
    <dbReference type="NCBI Taxonomy" id="354439"/>
    <lineage>
        <taxon>Eukaryota</taxon>
        <taxon>Metazoa</taxon>
        <taxon>Ecdysozoa</taxon>
        <taxon>Arthropoda</taxon>
        <taxon>Hexapoda</taxon>
        <taxon>Insecta</taxon>
        <taxon>Pterygota</taxon>
        <taxon>Neoptera</taxon>
        <taxon>Endopterygota</taxon>
        <taxon>Coleoptera</taxon>
        <taxon>Polyphaga</taxon>
        <taxon>Cucujiformia</taxon>
        <taxon>Curculionidae</taxon>
        <taxon>Dryophthorinae</taxon>
        <taxon>Rhynchophorus</taxon>
    </lineage>
</organism>
<reference evidence="2" key="1">
    <citation type="submission" date="2020-08" db="EMBL/GenBank/DDBJ databases">
        <title>Genome sequencing and assembly of the red palm weevil Rhynchophorus ferrugineus.</title>
        <authorList>
            <person name="Dias G.B."/>
            <person name="Bergman C.M."/>
            <person name="Manee M."/>
        </authorList>
    </citation>
    <scope>NUCLEOTIDE SEQUENCE</scope>
    <source>
        <strain evidence="2">AA-2017</strain>
        <tissue evidence="2">Whole larva</tissue>
    </source>
</reference>
<dbReference type="EMBL" id="JAACXV010014559">
    <property type="protein sequence ID" value="KAF7266170.1"/>
    <property type="molecule type" value="Genomic_DNA"/>
</dbReference>
<feature type="transmembrane region" description="Helical" evidence="1">
    <location>
        <begin position="157"/>
        <end position="179"/>
    </location>
</feature>
<feature type="transmembrane region" description="Helical" evidence="1">
    <location>
        <begin position="212"/>
        <end position="234"/>
    </location>
</feature>
<dbReference type="Proteomes" id="UP000625711">
    <property type="component" value="Unassembled WGS sequence"/>
</dbReference>
<dbReference type="OrthoDB" id="6750578at2759"/>
<evidence type="ECO:0000313" key="3">
    <source>
        <dbReference type="Proteomes" id="UP000625711"/>
    </source>
</evidence>
<feature type="transmembrane region" description="Helical" evidence="1">
    <location>
        <begin position="330"/>
        <end position="348"/>
    </location>
</feature>
<evidence type="ECO:0000313" key="2">
    <source>
        <dbReference type="EMBL" id="KAF7266170.1"/>
    </source>
</evidence>
<gene>
    <name evidence="2" type="ORF">GWI33_020453</name>
</gene>
<evidence type="ECO:0000256" key="1">
    <source>
        <dbReference type="SAM" id="Phobius"/>
    </source>
</evidence>
<protein>
    <submittedName>
        <fullName evidence="2">Uncharacterized protein</fullName>
    </submittedName>
</protein>
<proteinExistence type="predicted"/>
<dbReference type="AlphaFoldDB" id="A0A834HWD2"/>
<feature type="transmembrane region" description="Helical" evidence="1">
    <location>
        <begin position="39"/>
        <end position="59"/>
    </location>
</feature>